<evidence type="ECO:0000313" key="4">
    <source>
        <dbReference type="Proteomes" id="UP000324748"/>
    </source>
</evidence>
<accession>A0A5B0P7F6</accession>
<comment type="caution">
    <text evidence="2">The sequence shown here is derived from an EMBL/GenBank/DDBJ whole genome shotgun (WGS) entry which is preliminary data.</text>
</comment>
<keyword evidence="4" id="KW-1185">Reference proteome</keyword>
<evidence type="ECO:0000313" key="3">
    <source>
        <dbReference type="EMBL" id="KAA1131747.1"/>
    </source>
</evidence>
<dbReference type="AlphaFoldDB" id="A0A5B0P7F6"/>
<feature type="compositionally biased region" description="Basic and acidic residues" evidence="1">
    <location>
        <begin position="1"/>
        <end position="22"/>
    </location>
</feature>
<name>A0A5B0P7F6_PUCGR</name>
<protein>
    <submittedName>
        <fullName evidence="2">Uncharacterized protein</fullName>
    </submittedName>
</protein>
<evidence type="ECO:0000313" key="5">
    <source>
        <dbReference type="Proteomes" id="UP000325313"/>
    </source>
</evidence>
<dbReference type="EMBL" id="VSWC01000067">
    <property type="protein sequence ID" value="KAA1096672.1"/>
    <property type="molecule type" value="Genomic_DNA"/>
</dbReference>
<dbReference type="EMBL" id="VDEP01000102">
    <property type="protein sequence ID" value="KAA1131747.1"/>
    <property type="molecule type" value="Genomic_DNA"/>
</dbReference>
<reference evidence="4 5" key="1">
    <citation type="submission" date="2019-05" db="EMBL/GenBank/DDBJ databases">
        <title>Emergence of the Ug99 lineage of the wheat stem rust pathogen through somatic hybridization.</title>
        <authorList>
            <person name="Li F."/>
            <person name="Upadhyaya N.M."/>
            <person name="Sperschneider J."/>
            <person name="Matny O."/>
            <person name="Nguyen-Phuc H."/>
            <person name="Mago R."/>
            <person name="Raley C."/>
            <person name="Miller M.E."/>
            <person name="Silverstein K.A.T."/>
            <person name="Henningsen E."/>
            <person name="Hirsch C.D."/>
            <person name="Visser B."/>
            <person name="Pretorius Z.A."/>
            <person name="Steffenson B.J."/>
            <person name="Schwessinger B."/>
            <person name="Dodds P.N."/>
            <person name="Figueroa M."/>
        </authorList>
    </citation>
    <scope>NUCLEOTIDE SEQUENCE [LARGE SCALE GENOMIC DNA]</scope>
    <source>
        <strain evidence="2">21-0</strain>
        <strain evidence="3 5">Ug99</strain>
    </source>
</reference>
<evidence type="ECO:0000256" key="1">
    <source>
        <dbReference type="SAM" id="MobiDB-lite"/>
    </source>
</evidence>
<sequence>MGLEEKIRERDSQVEEGEKTDEQNGWMSSSTTAQTCVCFLGAYKKHYIQKFTITISSNPRRSLLALRVAADQLLLLNKTAFMSFMVRVQGQAEASSYVVSHNQPYKKHILQPV</sequence>
<dbReference type="Proteomes" id="UP000325313">
    <property type="component" value="Unassembled WGS sequence"/>
</dbReference>
<organism evidence="2 4">
    <name type="scientific">Puccinia graminis f. sp. tritici</name>
    <dbReference type="NCBI Taxonomy" id="56615"/>
    <lineage>
        <taxon>Eukaryota</taxon>
        <taxon>Fungi</taxon>
        <taxon>Dikarya</taxon>
        <taxon>Basidiomycota</taxon>
        <taxon>Pucciniomycotina</taxon>
        <taxon>Pucciniomycetes</taxon>
        <taxon>Pucciniales</taxon>
        <taxon>Pucciniaceae</taxon>
        <taxon>Puccinia</taxon>
    </lineage>
</organism>
<feature type="region of interest" description="Disordered" evidence="1">
    <location>
        <begin position="1"/>
        <end position="26"/>
    </location>
</feature>
<dbReference type="Proteomes" id="UP000324748">
    <property type="component" value="Unassembled WGS sequence"/>
</dbReference>
<evidence type="ECO:0000313" key="2">
    <source>
        <dbReference type="EMBL" id="KAA1096672.1"/>
    </source>
</evidence>
<gene>
    <name evidence="2" type="ORF">PGT21_024740</name>
    <name evidence="3" type="ORF">PGTUg99_019838</name>
</gene>
<proteinExistence type="predicted"/>